<organism evidence="3 4">
    <name type="scientific">Acropora cervicornis</name>
    <name type="common">Staghorn coral</name>
    <dbReference type="NCBI Taxonomy" id="6130"/>
    <lineage>
        <taxon>Eukaryota</taxon>
        <taxon>Metazoa</taxon>
        <taxon>Cnidaria</taxon>
        <taxon>Anthozoa</taxon>
        <taxon>Hexacorallia</taxon>
        <taxon>Scleractinia</taxon>
        <taxon>Astrocoeniina</taxon>
        <taxon>Acroporidae</taxon>
        <taxon>Acropora</taxon>
    </lineage>
</organism>
<dbReference type="Pfam" id="PF00078">
    <property type="entry name" value="RVT_1"/>
    <property type="match status" value="1"/>
</dbReference>
<proteinExistence type="predicted"/>
<reference evidence="3" key="1">
    <citation type="journal article" date="2023" name="G3 (Bethesda)">
        <title>Whole genome assembly and annotation of the endangered Caribbean coral Acropora cervicornis.</title>
        <authorList>
            <person name="Selwyn J.D."/>
            <person name="Vollmer S.V."/>
        </authorList>
    </citation>
    <scope>NUCLEOTIDE SEQUENCE</scope>
    <source>
        <strain evidence="3">K2</strain>
    </source>
</reference>
<dbReference type="PROSITE" id="PS50878">
    <property type="entry name" value="RT_POL"/>
    <property type="match status" value="1"/>
</dbReference>
<dbReference type="EMBL" id="JARQWQ010000057">
    <property type="protein sequence ID" value="KAK2556249.1"/>
    <property type="molecule type" value="Genomic_DNA"/>
</dbReference>
<feature type="region of interest" description="Disordered" evidence="1">
    <location>
        <begin position="315"/>
        <end position="338"/>
    </location>
</feature>
<keyword evidence="3" id="KW-0808">Transferase</keyword>
<keyword evidence="3" id="KW-0548">Nucleotidyltransferase</keyword>
<dbReference type="Proteomes" id="UP001249851">
    <property type="component" value="Unassembled WGS sequence"/>
</dbReference>
<name>A0AAD9V004_ACRCE</name>
<reference evidence="3" key="2">
    <citation type="journal article" date="2023" name="Science">
        <title>Genomic signatures of disease resistance in endangered staghorn corals.</title>
        <authorList>
            <person name="Vollmer S.V."/>
            <person name="Selwyn J.D."/>
            <person name="Despard B.A."/>
            <person name="Roesel C.L."/>
        </authorList>
    </citation>
    <scope>NUCLEOTIDE SEQUENCE</scope>
    <source>
        <strain evidence="3">K2</strain>
    </source>
</reference>
<accession>A0AAD9V004</accession>
<evidence type="ECO:0000313" key="4">
    <source>
        <dbReference type="Proteomes" id="UP001249851"/>
    </source>
</evidence>
<dbReference type="AlphaFoldDB" id="A0AAD9V004"/>
<dbReference type="GO" id="GO:0003964">
    <property type="term" value="F:RNA-directed DNA polymerase activity"/>
    <property type="evidence" value="ECO:0007669"/>
    <property type="project" value="UniProtKB-KW"/>
</dbReference>
<dbReference type="InterPro" id="IPR043502">
    <property type="entry name" value="DNA/RNA_pol_sf"/>
</dbReference>
<evidence type="ECO:0000256" key="1">
    <source>
        <dbReference type="SAM" id="MobiDB-lite"/>
    </source>
</evidence>
<feature type="region of interest" description="Disordered" evidence="1">
    <location>
        <begin position="373"/>
        <end position="415"/>
    </location>
</feature>
<evidence type="ECO:0000313" key="3">
    <source>
        <dbReference type="EMBL" id="KAK2556249.1"/>
    </source>
</evidence>
<feature type="compositionally biased region" description="Acidic residues" evidence="1">
    <location>
        <begin position="383"/>
        <end position="408"/>
    </location>
</feature>
<protein>
    <submittedName>
        <fullName evidence="3">RNA-directed DNA polymerase from transposon BS</fullName>
    </submittedName>
</protein>
<sequence length="559" mass="62348">MDLSKAFDCLPHDLILEKLEFYGLGAKSISILRSYLSSRYQRVKLGNTFSSWIGVSAGVPQGSILGPLLFNIFMNDLVYTIENSKMLNYADDTKIYLSHSEPQIIEGGINRDLESASQVWHHCGSRNTKKIEKVNERALKYVYKDKTSAYHELLQRIGLGTTLENRRVQDMLITINACFQGTAPTCIKELVKMRNNKYDLRGNNTLSLPKEVMSDSSVPNNTLLEEATATIPGVEDFANATMEYDHANSSCMVIPTGNEADVEIPPEHTNCWVNEAEQSEVLDSSFDETPSGHFDVANNMEEVSEALLLGKVSTQTEEAGVDDTGRNKRPGDSPTNLACDKTQTEEVNIIVDNEVNVDEDGCAEHMNIDHEELNEEGQHSQETGDEGDQDWTPEEAETAYEQAGDDDCGQGPDPKLNCDGKNFREEPKGIVFLSKLLILFQICHWCFASNPALSISQSGTTLTIMSTCSHCQKVFTWTSQPLMLGRLPAGNLLLSFSILCSGASINKILLVFRHMGVLVYHYPTYFYHQRHLLVLARLPGRLTYKTSRKGSGDCWGWQT</sequence>
<keyword evidence="3" id="KW-0695">RNA-directed DNA polymerase</keyword>
<gene>
    <name evidence="3" type="ORF">P5673_021870</name>
</gene>
<dbReference type="SUPFAM" id="SSF56672">
    <property type="entry name" value="DNA/RNA polymerases"/>
    <property type="match status" value="1"/>
</dbReference>
<dbReference type="PANTHER" id="PTHR33332">
    <property type="entry name" value="REVERSE TRANSCRIPTASE DOMAIN-CONTAINING PROTEIN"/>
    <property type="match status" value="1"/>
</dbReference>
<feature type="domain" description="Reverse transcriptase" evidence="2">
    <location>
        <begin position="1"/>
        <end position="161"/>
    </location>
</feature>
<dbReference type="InterPro" id="IPR000477">
    <property type="entry name" value="RT_dom"/>
</dbReference>
<evidence type="ECO:0000259" key="2">
    <source>
        <dbReference type="PROSITE" id="PS50878"/>
    </source>
</evidence>
<comment type="caution">
    <text evidence="3">The sequence shown here is derived from an EMBL/GenBank/DDBJ whole genome shotgun (WGS) entry which is preliminary data.</text>
</comment>
<keyword evidence="4" id="KW-1185">Reference proteome</keyword>